<accession>A0AAD1XDB5</accession>
<dbReference type="InterPro" id="IPR002048">
    <property type="entry name" value="EF_hand_dom"/>
</dbReference>
<dbReference type="SMART" id="SM00320">
    <property type="entry name" value="WD40"/>
    <property type="match status" value="17"/>
</dbReference>
<feature type="repeat" description="WD" evidence="4">
    <location>
        <begin position="1508"/>
        <end position="1530"/>
    </location>
</feature>
<dbReference type="InterPro" id="IPR001680">
    <property type="entry name" value="WD40_rpt"/>
</dbReference>
<dbReference type="InterPro" id="IPR015943">
    <property type="entry name" value="WD40/YVTN_repeat-like_dom_sf"/>
</dbReference>
<dbReference type="Gene3D" id="2.130.10.10">
    <property type="entry name" value="YVTN repeat-like/Quinoprotein amine dehydrogenase"/>
    <property type="match status" value="6"/>
</dbReference>
<evidence type="ECO:0000259" key="5">
    <source>
        <dbReference type="PROSITE" id="PS50222"/>
    </source>
</evidence>
<dbReference type="GO" id="GO:0005509">
    <property type="term" value="F:calcium ion binding"/>
    <property type="evidence" value="ECO:0007669"/>
    <property type="project" value="InterPro"/>
</dbReference>
<dbReference type="InterPro" id="IPR050630">
    <property type="entry name" value="WD_repeat_EMAP"/>
</dbReference>
<sequence length="2624" mass="300896">MGNLIDQIKTLPDPRNTNILANLSLAKIREHHGGFTSVCDAFSINLTEFEQIFSLTEATFKIFDTDHNGLIDSLELFSGMILFADAKAEEKIRFLFDLFDFNDIQSLDLKDLEFMIIQCCITATAKMYGLDEEFSVPEITKLVEDTFPEGQRITLPQLLVWASKTERIKQFFKVLKLEGPEFIAQKQMVEHEFNLYEKYNLEPKFKFPKGGAKKSKISQGKREKRRKNFRTWLHSALNPVIAYRTENSTVSNYLKEPDEVNASLEWAYGIRCTDVKRPCQYTVGQVYARSIGYQEEYGSYMMTNNEELIYFTACIVVLFNPKLNQQRFYTQHEQEVISCAVSNQNGDFIATGELGDPTLGARDNQLYKIHVWNSKTLENLAILSGIHRRGIHLLCFSKSDKYLITCGLNKPSAVVIYDWKREIVLVSTSIPSPTQDIFIFPDLYIDEIIKEEEEKEPQEETKFIAIEEGDAEGESDEENKQVEIMAKTRPVHQPEKIVILSKNDITIFDLTPNSLNSHTISIKDSDIKSEVICGMAMIIDEKNAYYKHVGSKGEKKYLILTGHRDGSVCLWKFYQFQSVLINYKDEITCMNFCNLNQIAFCTLRGYIYIWDNYLSTCLKIIELNSLSFSLLSYHIVGLDYNKQKILLTTIAGDVVEISLEQKKRIRAKKYNSITKLNGEMKGMGVLNQMESVFMIGGDSSCVYSYDINSKELIDVWLVGLNITAIDCISLEDGGFIAAVGTDEGKVAIRQDWEELTRRIECGSAPILDIKFSKVGTMIAVASLDKSVYLVEFKDDEYKPLLGIKIENGFPISLNFSEDSSRILITTNKRQLLLMNSKNYELLSTIEDVSQCYWNEWNGRFCLNTKLQKSDSIPITVGRRSNIVVSGDEFGTVHLWRNPESVKDNVGCSFNGHGSQIQQVHNIDKFSNGSNDSKILSMGNADKTVLQWKINFLYDESFRGFEKMTEKGAKQRKQVYIDDVRIKDDSLINELNYAHASKPVKEKFSDSAVLIRASASKIINRILAKNQFDLRDTIWKRPPPASLILEHVYGMQTSDRRHSIFYLHLTDEGESTTDEKRSLTNDILGLSEKLGTQASKLELLLPKLLGPNYRYMIEKGVRSFEPIKYEKRHMNCFKNFIYYTSRLGIVFNPIKNKQEFYEGHKLKISAMALHPKKSIIATGEVNVNPDIHIWNPQTLETLAILNTTHRGGILHLTFSGDGSKVISCGIDDANSIQVFHWEQQRCIAFKNTGKLPIFSLKADPYDLNKFMTCGYQHIAQWTLTGNHLTCSNFIHIENEYAEEEQKEERKIADPDEKEKIVFMCMDFICHRMGYGIESDVYIGSSKGTISCYTSEKHIFLNKKAHDGIINCIRVTDMASINKSATNVITCGEDGFIKIWDPSITLIQEVDVKVVNPLPDLSNKKAYGIQSIDCYLCDKKKKQLLLIGVRSGEIIEAELEQFVSHPEFQNQYDEGVQLEYKFTFRSYLSAHSSLNVSRNLKKVHIAVNTKYPIFVSVGDDETIRIWDIRKRTLLLTKNLGAQATSVAFHPDGDFLAVGLYNGIFLLLDSKMKKLNYGTYQEEFDLPSLDIIMNPRESKGAVLCIRFSIRGDYLAVSYDNEKSSSKKGELRASKFDASFVQLYVNRHSAKSLNNPSNSRSLYIKKMKIVLPVADFHSSVEMRNTTAVSQMDFSDDDLFLQMCSMKIDEENVRNFEGGEDIFAVWDIENNELVNDYNQLKKSDWISWTISNAIYARFLGDHLKPKNPEEETALKVSENCIMSACQKFPTIMNGVCGNTLGDVFLFRFSALFIDKGKQQEFSIDSLEKTDMSLTRSFSAHSSMVTYTELFGEHYVLTVGLEDQCVMQWKIEYEDKDWELDFNKFIEDREDPFREVPIQERFSTLLHEIWAQRLDVSRINQDVNLDLLDDPPVRLEIESVIGRRAFDRRNNVMLDSQERIVSCAASLMIFMEDNENYDPDDEESSIIKQTFLSPDDQKFTSISPEISCFTFNEDRRILVIGTAEVESNIIVWEIGTNLVLSKLVLPWISVVQYIKVAHDDRHLIFVGLTEHFIQAIVLVDFIDRKIITMRQLVHSLPYKIKDIQFYPNSIRKFVTCGVQHLNFWRLNGRNLEYQIGELSIPKAFSNLGGGVYSHTNKQTGKFGLGLVCDDIEPTDEELKAMKHEDLETIYVSFLCCCFLKDTLITCGDDGFIYLWESERIVRRVFAHEGAILCMDSSDKFGLLVSGGTDGTVILWRLRVEARSHVKSLDKLIYYSIAKYVDPVKALEMAKYNIQSVCIGKNRILIGTRSGNIFEIEISEDDKLIKPKQGQEIKLKKWIETIDHEIPKNISIDKTSVRIFMVTEMGMFSIWDLRTFELIYTREFHKRAKMIYSFKLSNKVMLVFENEIIVLDSDPEENKFEEMKKYNLKLNTISDCKVNHSERILGVATISAAAPEVSLYDTEDGFTLLKTLFGFKASIKYIDFSSDNYYLQCEDNLGETMLFEIETRRVVHTDAIDFELEWLGEGLKGSSTLDGVNFFYDNNNKITKIAKVIGLPVVAISDDLGTIRLFNYPNKDGEPYYQCYADHLFSVSNCLFSPNRKLLLSTSEYDRCIFKWKVIYRKDIFEKYEQNDEIL</sequence>
<comment type="caution">
    <text evidence="6">The sequence shown here is derived from an EMBL/GenBank/DDBJ whole genome shotgun (WGS) entry which is preliminary data.</text>
</comment>
<evidence type="ECO:0000256" key="1">
    <source>
        <dbReference type="ARBA" id="ARBA00022574"/>
    </source>
</evidence>
<keyword evidence="2" id="KW-0677">Repeat</keyword>
<name>A0AAD1XDB5_EUPCR</name>
<feature type="domain" description="EF-hand" evidence="5">
    <location>
        <begin position="57"/>
        <end position="86"/>
    </location>
</feature>
<dbReference type="EMBL" id="CAMPGE010007904">
    <property type="protein sequence ID" value="CAI2366822.1"/>
    <property type="molecule type" value="Genomic_DNA"/>
</dbReference>
<dbReference type="InterPro" id="IPR055442">
    <property type="entry name" value="Beta-prop_EML-like_2nd"/>
</dbReference>
<dbReference type="SUPFAM" id="SSF47473">
    <property type="entry name" value="EF-hand"/>
    <property type="match status" value="1"/>
</dbReference>
<dbReference type="InterPro" id="IPR018247">
    <property type="entry name" value="EF_Hand_1_Ca_BS"/>
</dbReference>
<protein>
    <recommendedName>
        <fullName evidence="5">EF-hand domain-containing protein</fullName>
    </recommendedName>
</protein>
<dbReference type="PANTHER" id="PTHR13720">
    <property type="entry name" value="WD-40 REPEAT PROTEIN"/>
    <property type="match status" value="1"/>
</dbReference>
<gene>
    <name evidence="6" type="ORF">ECRASSUSDP1_LOCUS8096</name>
</gene>
<evidence type="ECO:0000313" key="6">
    <source>
        <dbReference type="EMBL" id="CAI2366822.1"/>
    </source>
</evidence>
<dbReference type="PROSITE" id="PS00018">
    <property type="entry name" value="EF_HAND_1"/>
    <property type="match status" value="1"/>
</dbReference>
<feature type="repeat" description="WD" evidence="4">
    <location>
        <begin position="2214"/>
        <end position="2255"/>
    </location>
</feature>
<keyword evidence="7" id="KW-1185">Reference proteome</keyword>
<dbReference type="SUPFAM" id="SSF50978">
    <property type="entry name" value="WD40 repeat-like"/>
    <property type="match status" value="6"/>
</dbReference>
<dbReference type="Proteomes" id="UP001295684">
    <property type="component" value="Unassembled WGS sequence"/>
</dbReference>
<dbReference type="InterPro" id="IPR055439">
    <property type="entry name" value="Beta-prop_EML_1st"/>
</dbReference>
<dbReference type="PROSITE" id="PS50222">
    <property type="entry name" value="EF_HAND_2"/>
    <property type="match status" value="1"/>
</dbReference>
<evidence type="ECO:0000256" key="4">
    <source>
        <dbReference type="PROSITE-ProRule" id="PRU00221"/>
    </source>
</evidence>
<dbReference type="PANTHER" id="PTHR13720:SF57">
    <property type="entry name" value="CHROMOSOME UNDETERMINED SCAFFOLD_51, WHOLE GENOME SHOTGUN SEQUENCE"/>
    <property type="match status" value="1"/>
</dbReference>
<dbReference type="PROSITE" id="PS50082">
    <property type="entry name" value="WD_REPEATS_2"/>
    <property type="match status" value="2"/>
</dbReference>
<dbReference type="Pfam" id="PF00400">
    <property type="entry name" value="WD40"/>
    <property type="match status" value="1"/>
</dbReference>
<reference evidence="6" key="1">
    <citation type="submission" date="2023-07" db="EMBL/GenBank/DDBJ databases">
        <authorList>
            <consortium name="AG Swart"/>
            <person name="Singh M."/>
            <person name="Singh A."/>
            <person name="Seah K."/>
            <person name="Emmerich C."/>
        </authorList>
    </citation>
    <scope>NUCLEOTIDE SEQUENCE</scope>
    <source>
        <strain evidence="6">DP1</strain>
    </source>
</reference>
<evidence type="ECO:0000256" key="3">
    <source>
        <dbReference type="ARBA" id="ARBA00022837"/>
    </source>
</evidence>
<evidence type="ECO:0000256" key="2">
    <source>
        <dbReference type="ARBA" id="ARBA00022737"/>
    </source>
</evidence>
<proteinExistence type="predicted"/>
<dbReference type="Pfam" id="PF23414">
    <property type="entry name" value="Beta-prop_EML_2"/>
    <property type="match status" value="2"/>
</dbReference>
<organism evidence="6 7">
    <name type="scientific">Euplotes crassus</name>
    <dbReference type="NCBI Taxonomy" id="5936"/>
    <lineage>
        <taxon>Eukaryota</taxon>
        <taxon>Sar</taxon>
        <taxon>Alveolata</taxon>
        <taxon>Ciliophora</taxon>
        <taxon>Intramacronucleata</taxon>
        <taxon>Spirotrichea</taxon>
        <taxon>Hypotrichia</taxon>
        <taxon>Euplotida</taxon>
        <taxon>Euplotidae</taxon>
        <taxon>Moneuplotes</taxon>
    </lineage>
</organism>
<dbReference type="Pfam" id="PF23409">
    <property type="entry name" value="Beta-prop_EML"/>
    <property type="match status" value="1"/>
</dbReference>
<dbReference type="Gene3D" id="1.10.238.10">
    <property type="entry name" value="EF-hand"/>
    <property type="match status" value="1"/>
</dbReference>
<evidence type="ECO:0000313" key="7">
    <source>
        <dbReference type="Proteomes" id="UP001295684"/>
    </source>
</evidence>
<dbReference type="InterPro" id="IPR011992">
    <property type="entry name" value="EF-hand-dom_pair"/>
</dbReference>
<keyword evidence="3" id="KW-0106">Calcium</keyword>
<dbReference type="InterPro" id="IPR036322">
    <property type="entry name" value="WD40_repeat_dom_sf"/>
</dbReference>
<dbReference type="PROSITE" id="PS50294">
    <property type="entry name" value="WD_REPEATS_REGION"/>
    <property type="match status" value="1"/>
</dbReference>
<keyword evidence="1 4" id="KW-0853">WD repeat</keyword>